<dbReference type="RefSeq" id="WP_012827173.1">
    <property type="nucleotide sequence ID" value="NC_013440.1"/>
</dbReference>
<dbReference type="InterPro" id="IPR016291">
    <property type="entry name" value="Isochorismatase"/>
</dbReference>
<dbReference type="GO" id="GO:0008908">
    <property type="term" value="F:isochorismatase activity"/>
    <property type="evidence" value="ECO:0007669"/>
    <property type="project" value="UniProtKB-EC"/>
</dbReference>
<dbReference type="Gene3D" id="1.10.1200.10">
    <property type="entry name" value="ACP-like"/>
    <property type="match status" value="1"/>
</dbReference>
<evidence type="ECO:0000256" key="3">
    <source>
        <dbReference type="ARBA" id="ARBA00022450"/>
    </source>
</evidence>
<keyword evidence="4 7" id="KW-0597">Phosphoprotein</keyword>
<dbReference type="eggNOG" id="COG1535">
    <property type="taxonomic scope" value="Bacteria"/>
</dbReference>
<dbReference type="PRINTS" id="PR01398">
    <property type="entry name" value="ISCHRISMTASE"/>
</dbReference>
<comment type="catalytic activity">
    <reaction evidence="6">
        <text>isochorismate + H2O = (2S,3S)-2,3-dihydroxy-2,3-dihydrobenzoate + pyruvate</text>
        <dbReference type="Rhea" id="RHEA:11112"/>
        <dbReference type="ChEBI" id="CHEBI:15361"/>
        <dbReference type="ChEBI" id="CHEBI:15377"/>
        <dbReference type="ChEBI" id="CHEBI:29780"/>
        <dbReference type="ChEBI" id="CHEBI:58764"/>
        <dbReference type="EC" id="3.3.2.1"/>
    </reaction>
</comment>
<evidence type="ECO:0000256" key="6">
    <source>
        <dbReference type="ARBA" id="ARBA00048590"/>
    </source>
</evidence>
<evidence type="ECO:0000256" key="1">
    <source>
        <dbReference type="ARBA" id="ARBA00004924"/>
    </source>
</evidence>
<dbReference type="PANTHER" id="PTHR43540:SF3">
    <property type="entry name" value="ENTEROBACTIN SYNTHASE COMPONENT B"/>
    <property type="match status" value="1"/>
</dbReference>
<proteinExistence type="predicted"/>
<comment type="pathway">
    <text evidence="1">Siderophore biosynthesis.</text>
</comment>
<evidence type="ECO:0000256" key="4">
    <source>
        <dbReference type="ARBA" id="ARBA00022553"/>
    </source>
</evidence>
<dbReference type="Gene3D" id="3.40.50.850">
    <property type="entry name" value="Isochorismatase-like"/>
    <property type="match status" value="1"/>
</dbReference>
<protein>
    <recommendedName>
        <fullName evidence="2">isochorismatase</fullName>
        <ecNumber evidence="2">3.3.2.1</ecNumber>
    </recommendedName>
</protein>
<evidence type="ECO:0000256" key="7">
    <source>
        <dbReference type="PIRSR" id="PIRSR001111-50"/>
    </source>
</evidence>
<dbReference type="PROSITE" id="PS50075">
    <property type="entry name" value="CARRIER"/>
    <property type="match status" value="1"/>
</dbReference>
<dbReference type="OrthoDB" id="9807387at2"/>
<gene>
    <name evidence="9" type="ordered locus">Hoch_2020</name>
</gene>
<dbReference type="FunFam" id="1.10.1200.10:FF:000021">
    <property type="entry name" value="Isochorismatase"/>
    <property type="match status" value="1"/>
</dbReference>
<dbReference type="InterPro" id="IPR050272">
    <property type="entry name" value="Isochorismatase-like_hydrls"/>
</dbReference>
<name>D0LFW3_HALO1</name>
<keyword evidence="5 9" id="KW-0378">Hydrolase</keyword>
<organism evidence="9 10">
    <name type="scientific">Haliangium ochraceum (strain DSM 14365 / JCM 11303 / SMP-2)</name>
    <dbReference type="NCBI Taxonomy" id="502025"/>
    <lineage>
        <taxon>Bacteria</taxon>
        <taxon>Pseudomonadati</taxon>
        <taxon>Myxococcota</taxon>
        <taxon>Polyangia</taxon>
        <taxon>Haliangiales</taxon>
        <taxon>Kofleriaceae</taxon>
        <taxon>Haliangium</taxon>
    </lineage>
</organism>
<comment type="cofactor">
    <cofactor evidence="7">
        <name>pantetheine 4'-phosphate</name>
        <dbReference type="ChEBI" id="CHEBI:47942"/>
    </cofactor>
    <text evidence="7">Binds 1 phosphopantetheine covalently.</text>
</comment>
<dbReference type="Proteomes" id="UP000001880">
    <property type="component" value="Chromosome"/>
</dbReference>
<evidence type="ECO:0000259" key="8">
    <source>
        <dbReference type="PROSITE" id="PS50075"/>
    </source>
</evidence>
<keyword evidence="3 7" id="KW-0596">Phosphopantetheine</keyword>
<dbReference type="EC" id="3.3.2.1" evidence="2"/>
<dbReference type="PIRSF" id="PIRSF001111">
    <property type="entry name" value="Isochorismatase"/>
    <property type="match status" value="1"/>
</dbReference>
<feature type="domain" description="Carrier" evidence="8">
    <location>
        <begin position="228"/>
        <end position="304"/>
    </location>
</feature>
<accession>D0LFW3</accession>
<dbReference type="InterPro" id="IPR009081">
    <property type="entry name" value="PP-bd_ACP"/>
</dbReference>
<dbReference type="eggNOG" id="COG3433">
    <property type="taxonomic scope" value="Bacteria"/>
</dbReference>
<reference evidence="9 10" key="1">
    <citation type="journal article" date="2010" name="Stand. Genomic Sci.">
        <title>Complete genome sequence of Haliangium ochraceum type strain (SMP-2).</title>
        <authorList>
            <consortium name="US DOE Joint Genome Institute (JGI-PGF)"/>
            <person name="Ivanova N."/>
            <person name="Daum C."/>
            <person name="Lang E."/>
            <person name="Abt B."/>
            <person name="Kopitz M."/>
            <person name="Saunders E."/>
            <person name="Lapidus A."/>
            <person name="Lucas S."/>
            <person name="Glavina Del Rio T."/>
            <person name="Nolan M."/>
            <person name="Tice H."/>
            <person name="Copeland A."/>
            <person name="Cheng J.F."/>
            <person name="Chen F."/>
            <person name="Bruce D."/>
            <person name="Goodwin L."/>
            <person name="Pitluck S."/>
            <person name="Mavromatis K."/>
            <person name="Pati A."/>
            <person name="Mikhailova N."/>
            <person name="Chen A."/>
            <person name="Palaniappan K."/>
            <person name="Land M."/>
            <person name="Hauser L."/>
            <person name="Chang Y.J."/>
            <person name="Jeffries C.D."/>
            <person name="Detter J.C."/>
            <person name="Brettin T."/>
            <person name="Rohde M."/>
            <person name="Goker M."/>
            <person name="Bristow J."/>
            <person name="Markowitz V."/>
            <person name="Eisen J.A."/>
            <person name="Hugenholtz P."/>
            <person name="Kyrpides N.C."/>
            <person name="Klenk H.P."/>
        </authorList>
    </citation>
    <scope>NUCLEOTIDE SEQUENCE [LARGE SCALE GENOMIC DNA]</scope>
    <source>
        <strain evidence="10">DSM 14365 / CIP 107738 / JCM 11303 / AJ 13395 / SMP-2</strain>
    </source>
</reference>
<dbReference type="SUPFAM" id="SSF52499">
    <property type="entry name" value="Isochorismatase-like hydrolases"/>
    <property type="match status" value="1"/>
</dbReference>
<sequence>MGIPRITPYPLPQPSALPENRVSWSLAPARAVLLIHDMQEYFLDYYDASASPAREMVAHIDQLRTRCAALGIPVVYSVQPAEQTPEERGLLTDMWGPGLVAKPHKQAVVSALAPRAGDVTLTKWRYSAFQRTDLRELLRRWGRDQLIICGVYAHIGCLMTAGEAFMSDVQPFLVSDATADFDREKHLMAIEWVAQRCGVALSTGDALAALAEQAPTQTATPVETGQASASGISLERLRSDIAEILEEPAEDIADDDNLLDLGLDSIRLMSLVERWRAQGAELSFVELAERPSIADWWTILSAPMPLAADAVASARAEAGTAPQAEER</sequence>
<feature type="modified residue" description="O-(pantetheine 4'-phosphoryl)serine" evidence="7">
    <location>
        <position position="265"/>
    </location>
</feature>
<dbReference type="HOGENOM" id="CLU_068979_2_0_7"/>
<dbReference type="STRING" id="502025.Hoch_2020"/>
<evidence type="ECO:0000256" key="2">
    <source>
        <dbReference type="ARBA" id="ARBA00012100"/>
    </source>
</evidence>
<dbReference type="Pfam" id="PF00857">
    <property type="entry name" value="Isochorismatase"/>
    <property type="match status" value="1"/>
</dbReference>
<dbReference type="Pfam" id="PF00550">
    <property type="entry name" value="PP-binding"/>
    <property type="match status" value="1"/>
</dbReference>
<keyword evidence="10" id="KW-1185">Reference proteome</keyword>
<dbReference type="EMBL" id="CP001804">
    <property type="protein sequence ID" value="ACY14565.1"/>
    <property type="molecule type" value="Genomic_DNA"/>
</dbReference>
<dbReference type="InterPro" id="IPR000868">
    <property type="entry name" value="Isochorismatase-like_dom"/>
</dbReference>
<dbReference type="InterPro" id="IPR036736">
    <property type="entry name" value="ACP-like_sf"/>
</dbReference>
<dbReference type="AlphaFoldDB" id="D0LFW3"/>
<evidence type="ECO:0000256" key="5">
    <source>
        <dbReference type="ARBA" id="ARBA00022801"/>
    </source>
</evidence>
<dbReference type="InterPro" id="IPR036380">
    <property type="entry name" value="Isochorismatase-like_sf"/>
</dbReference>
<evidence type="ECO:0000313" key="9">
    <source>
        <dbReference type="EMBL" id="ACY14565.1"/>
    </source>
</evidence>
<dbReference type="SUPFAM" id="SSF47336">
    <property type="entry name" value="ACP-like"/>
    <property type="match status" value="1"/>
</dbReference>
<evidence type="ECO:0000313" key="10">
    <source>
        <dbReference type="Proteomes" id="UP000001880"/>
    </source>
</evidence>
<dbReference type="PANTHER" id="PTHR43540">
    <property type="entry name" value="PEROXYUREIDOACRYLATE/UREIDOACRYLATE AMIDOHYDROLASE-RELATED"/>
    <property type="match status" value="1"/>
</dbReference>
<dbReference type="KEGG" id="hoh:Hoch_2020"/>